<evidence type="ECO:0000313" key="3">
    <source>
        <dbReference type="Proteomes" id="UP000824998"/>
    </source>
</evidence>
<keyword evidence="3" id="KW-1185">Reference proteome</keyword>
<protein>
    <submittedName>
        <fullName evidence="2">Uncharacterized protein</fullName>
    </submittedName>
</protein>
<feature type="compositionally biased region" description="Polar residues" evidence="1">
    <location>
        <begin position="103"/>
        <end position="114"/>
    </location>
</feature>
<comment type="caution">
    <text evidence="2">The sequence shown here is derived from an EMBL/GenBank/DDBJ whole genome shotgun (WGS) entry which is preliminary data.</text>
</comment>
<evidence type="ECO:0000256" key="1">
    <source>
        <dbReference type="SAM" id="MobiDB-lite"/>
    </source>
</evidence>
<feature type="region of interest" description="Disordered" evidence="1">
    <location>
        <begin position="1"/>
        <end position="114"/>
    </location>
</feature>
<sequence length="243" mass="26420">MVPSIIVISPEQKIAQQPSQPAISHSQSPFATTDQSSRHRRQSPALPQKDVTGKKEVTSRVPSPPSPHRAPAPGRHEGVSQSTMAQGSCGSRNVPHHIDTSPREASTANEFSATTQNPKKCRAFCLASPPRSRLGSDGRRQLLPLLVGLRGPGDAVAHGCCVLMLCYRAWQLIRQSSTLAMDIIRSRPDRQSSTLAMDIVQYGQGPTGSRSCIRDLEHFPLRRSGRSAGRSARKQVGRLPGWL</sequence>
<gene>
    <name evidence="2" type="ORF">BJ875DRAFT_444550</name>
</gene>
<dbReference type="Proteomes" id="UP000824998">
    <property type="component" value="Unassembled WGS sequence"/>
</dbReference>
<name>A0A9P7YCZ6_9HELO</name>
<feature type="compositionally biased region" description="Polar residues" evidence="1">
    <location>
        <begin position="14"/>
        <end position="35"/>
    </location>
</feature>
<proteinExistence type="predicted"/>
<dbReference type="EMBL" id="MU251634">
    <property type="protein sequence ID" value="KAG9230942.1"/>
    <property type="molecule type" value="Genomic_DNA"/>
</dbReference>
<feature type="compositionally biased region" description="Basic residues" evidence="1">
    <location>
        <begin position="224"/>
        <end position="236"/>
    </location>
</feature>
<dbReference type="AlphaFoldDB" id="A0A9P7YCZ6"/>
<reference evidence="2" key="1">
    <citation type="journal article" date="2021" name="IMA Fungus">
        <title>Genomic characterization of three marine fungi, including Emericellopsis atlantica sp. nov. with signatures of a generalist lifestyle and marine biomass degradation.</title>
        <authorList>
            <person name="Hagestad O.C."/>
            <person name="Hou L."/>
            <person name="Andersen J.H."/>
            <person name="Hansen E.H."/>
            <person name="Altermark B."/>
            <person name="Li C."/>
            <person name="Kuhnert E."/>
            <person name="Cox R.J."/>
            <person name="Crous P.W."/>
            <person name="Spatafora J.W."/>
            <person name="Lail K."/>
            <person name="Amirebrahimi M."/>
            <person name="Lipzen A."/>
            <person name="Pangilinan J."/>
            <person name="Andreopoulos W."/>
            <person name="Hayes R.D."/>
            <person name="Ng V."/>
            <person name="Grigoriev I.V."/>
            <person name="Jackson S.A."/>
            <person name="Sutton T.D.S."/>
            <person name="Dobson A.D.W."/>
            <person name="Rama T."/>
        </authorList>
    </citation>
    <scope>NUCLEOTIDE SEQUENCE</scope>
    <source>
        <strain evidence="2">TRa018bII</strain>
    </source>
</reference>
<feature type="region of interest" description="Disordered" evidence="1">
    <location>
        <begin position="224"/>
        <end position="243"/>
    </location>
</feature>
<evidence type="ECO:0000313" key="2">
    <source>
        <dbReference type="EMBL" id="KAG9230942.1"/>
    </source>
</evidence>
<feature type="compositionally biased region" description="Polar residues" evidence="1">
    <location>
        <begin position="79"/>
        <end position="91"/>
    </location>
</feature>
<organism evidence="2 3">
    <name type="scientific">Amylocarpus encephaloides</name>
    <dbReference type="NCBI Taxonomy" id="45428"/>
    <lineage>
        <taxon>Eukaryota</taxon>
        <taxon>Fungi</taxon>
        <taxon>Dikarya</taxon>
        <taxon>Ascomycota</taxon>
        <taxon>Pezizomycotina</taxon>
        <taxon>Leotiomycetes</taxon>
        <taxon>Helotiales</taxon>
        <taxon>Helotiales incertae sedis</taxon>
        <taxon>Amylocarpus</taxon>
    </lineage>
</organism>
<accession>A0A9P7YCZ6</accession>